<dbReference type="PRINTS" id="PR00095">
    <property type="entry name" value="ANTSNTHASEI"/>
</dbReference>
<dbReference type="PANTHER" id="PTHR11236:SF48">
    <property type="entry name" value="ISOCHORISMATE SYNTHASE MENF"/>
    <property type="match status" value="1"/>
</dbReference>
<evidence type="ECO:0000256" key="3">
    <source>
        <dbReference type="ARBA" id="ARBA00020653"/>
    </source>
</evidence>
<dbReference type="GO" id="GO:0004049">
    <property type="term" value="F:anthranilate synthase activity"/>
    <property type="evidence" value="ECO:0007669"/>
    <property type="project" value="UniProtKB-EC"/>
</dbReference>
<gene>
    <name evidence="11" type="ORF">DFO77_10972</name>
</gene>
<sequence>MHFKKSFPKLAKSKNITNIMNSGSNPAINKKHEHFSCKYLVVASFLFSSEGLRWCLHAQICNKSIIQKGLPEIPVSLFFISTLKTEKQPIPMKKQKLNLSCSRIPAHVGDVVTPVSIYLKLRDLFPNTILLESSDYHSGNNSLSFICFNPIADFIVDKETVKTRFPDGNKSEIKLPGQKSVPQIMQEFIDSFDIPETEQKECPVPASGLYGYTSYDAIRYFEDITLNVNTDAPHSIPDIRYHLYQSVIAFNHFTNQLYLVEHLLPGQESSLNDTLEILKNRSVPSFYFTPIENEQSPLNEQQYMEMVTKGKEHSYRGDVFQIVLSRQFSQAFKGDEFNVYRALRHINPSPYLFYFDYGNYRLMGSSPESQLVIEKGLATINPIAGTFRRTGDDLKDMKLAEELSQDPKENAEHVMLVDLARNDLGRNCREVKVKTYKEVQYYSHVLHLVSEVTGKLRDPNAVARVMADTFPAGTLSGAPKYKAMQLIDKYEPHNRGYYGGCIGKLGLDGSFNQAIMIRSFLSKDNTLFYQAGAGVVSESVEEKELQEVNNKLGALKKAIEMAAEF</sequence>
<evidence type="ECO:0000256" key="5">
    <source>
        <dbReference type="ARBA" id="ARBA00022842"/>
    </source>
</evidence>
<dbReference type="SUPFAM" id="SSF56322">
    <property type="entry name" value="ADC synthase"/>
    <property type="match status" value="1"/>
</dbReference>
<evidence type="ECO:0000256" key="7">
    <source>
        <dbReference type="ARBA" id="ARBA00025634"/>
    </source>
</evidence>
<comment type="cofactor">
    <cofactor evidence="1">
        <name>Mg(2+)</name>
        <dbReference type="ChEBI" id="CHEBI:18420"/>
    </cofactor>
</comment>
<proteinExistence type="predicted"/>
<comment type="catalytic activity">
    <reaction evidence="8">
        <text>chorismate + L-glutamine = anthranilate + pyruvate + L-glutamate + H(+)</text>
        <dbReference type="Rhea" id="RHEA:21732"/>
        <dbReference type="ChEBI" id="CHEBI:15361"/>
        <dbReference type="ChEBI" id="CHEBI:15378"/>
        <dbReference type="ChEBI" id="CHEBI:16567"/>
        <dbReference type="ChEBI" id="CHEBI:29748"/>
        <dbReference type="ChEBI" id="CHEBI:29985"/>
        <dbReference type="ChEBI" id="CHEBI:58359"/>
        <dbReference type="EC" id="4.1.3.27"/>
    </reaction>
</comment>
<evidence type="ECO:0000256" key="4">
    <source>
        <dbReference type="ARBA" id="ARBA00022723"/>
    </source>
</evidence>
<dbReference type="AlphaFoldDB" id="A0A368V4T2"/>
<dbReference type="Pfam" id="PF04715">
    <property type="entry name" value="Anth_synt_I_N"/>
    <property type="match status" value="1"/>
</dbReference>
<protein>
    <recommendedName>
        <fullName evidence="3">Anthranilate synthase component 1</fullName>
    </recommendedName>
</protein>
<dbReference type="Proteomes" id="UP000252733">
    <property type="component" value="Unassembled WGS sequence"/>
</dbReference>
<feature type="domain" description="Anthranilate synthase component I N-terminal" evidence="10">
    <location>
        <begin position="110"/>
        <end position="259"/>
    </location>
</feature>
<evidence type="ECO:0000256" key="8">
    <source>
        <dbReference type="ARBA" id="ARBA00047683"/>
    </source>
</evidence>
<name>A0A368V4T2_9BACT</name>
<dbReference type="InterPro" id="IPR006805">
    <property type="entry name" value="Anth_synth_I_N"/>
</dbReference>
<comment type="caution">
    <text evidence="11">The sequence shown here is derived from an EMBL/GenBank/DDBJ whole genome shotgun (WGS) entry which is preliminary data.</text>
</comment>
<dbReference type="InterPro" id="IPR015890">
    <property type="entry name" value="Chorismate_C"/>
</dbReference>
<evidence type="ECO:0000259" key="10">
    <source>
        <dbReference type="Pfam" id="PF04715"/>
    </source>
</evidence>
<evidence type="ECO:0000259" key="9">
    <source>
        <dbReference type="Pfam" id="PF00425"/>
    </source>
</evidence>
<accession>A0A368V4T2</accession>
<dbReference type="EMBL" id="QPIZ01000009">
    <property type="protein sequence ID" value="RCW36108.1"/>
    <property type="molecule type" value="Genomic_DNA"/>
</dbReference>
<evidence type="ECO:0000256" key="1">
    <source>
        <dbReference type="ARBA" id="ARBA00001946"/>
    </source>
</evidence>
<dbReference type="Gene3D" id="3.60.120.10">
    <property type="entry name" value="Anthranilate synthase"/>
    <property type="match status" value="1"/>
</dbReference>
<evidence type="ECO:0000256" key="6">
    <source>
        <dbReference type="ARBA" id="ARBA00023239"/>
    </source>
</evidence>
<comment type="function">
    <text evidence="7">Part of a heterotetrameric complex that catalyzes the two-step biosynthesis of anthranilate, an intermediate in the biosynthesis of L-tryptophan. In the first step, the glutamine-binding beta subunit (TrpG) of anthranilate synthase (AS) provides the glutamine amidotransferase activity which generates ammonia as a substrate that, along with chorismate, is used in the second step, catalyzed by the large alpha subunit of AS (TrpE) to produce anthranilate. In the absence of TrpG, TrpE can synthesize anthranilate directly from chorismate and high concentrations of ammonia.</text>
</comment>
<organism evidence="11 12">
    <name type="scientific">Marinilabilia salmonicolor</name>
    <dbReference type="NCBI Taxonomy" id="989"/>
    <lineage>
        <taxon>Bacteria</taxon>
        <taxon>Pseudomonadati</taxon>
        <taxon>Bacteroidota</taxon>
        <taxon>Bacteroidia</taxon>
        <taxon>Marinilabiliales</taxon>
        <taxon>Marinilabiliaceae</taxon>
        <taxon>Marinilabilia</taxon>
    </lineage>
</organism>
<keyword evidence="6" id="KW-0456">Lyase</keyword>
<keyword evidence="4" id="KW-0479">Metal-binding</keyword>
<feature type="domain" description="Chorismate-utilising enzyme C-terminal" evidence="9">
    <location>
        <begin position="300"/>
        <end position="551"/>
    </location>
</feature>
<dbReference type="PANTHER" id="PTHR11236">
    <property type="entry name" value="AMINOBENZOATE/ANTHRANILATE SYNTHASE"/>
    <property type="match status" value="1"/>
</dbReference>
<keyword evidence="12" id="KW-1185">Reference proteome</keyword>
<evidence type="ECO:0000313" key="11">
    <source>
        <dbReference type="EMBL" id="RCW36108.1"/>
    </source>
</evidence>
<reference evidence="11 12" key="1">
    <citation type="submission" date="2018-07" db="EMBL/GenBank/DDBJ databases">
        <title>Freshwater and sediment microbial communities from various areas in North America, analyzing microbe dynamics in response to fracking.</title>
        <authorList>
            <person name="Lamendella R."/>
        </authorList>
    </citation>
    <scope>NUCLEOTIDE SEQUENCE [LARGE SCALE GENOMIC DNA]</scope>
    <source>
        <strain evidence="11 12">160A</strain>
    </source>
</reference>
<evidence type="ECO:0000313" key="12">
    <source>
        <dbReference type="Proteomes" id="UP000252733"/>
    </source>
</evidence>
<keyword evidence="5" id="KW-0460">Magnesium</keyword>
<evidence type="ECO:0000256" key="2">
    <source>
        <dbReference type="ARBA" id="ARBA00011575"/>
    </source>
</evidence>
<dbReference type="InterPro" id="IPR019999">
    <property type="entry name" value="Anth_synth_I-like"/>
</dbReference>
<dbReference type="Pfam" id="PF00425">
    <property type="entry name" value="Chorismate_bind"/>
    <property type="match status" value="1"/>
</dbReference>
<comment type="subunit">
    <text evidence="2">Heterotetramer consisting of two non-identical subunits: a beta subunit (TrpG) and a large alpha subunit (TrpE).</text>
</comment>
<dbReference type="GO" id="GO:0046872">
    <property type="term" value="F:metal ion binding"/>
    <property type="evidence" value="ECO:0007669"/>
    <property type="project" value="UniProtKB-KW"/>
</dbReference>
<dbReference type="GO" id="GO:0000162">
    <property type="term" value="P:L-tryptophan biosynthetic process"/>
    <property type="evidence" value="ECO:0007669"/>
    <property type="project" value="TreeGrafter"/>
</dbReference>
<dbReference type="InterPro" id="IPR005801">
    <property type="entry name" value="ADC_synthase"/>
</dbReference>